<dbReference type="AlphaFoldDB" id="A0A507E9F3"/>
<dbReference type="Pfam" id="PF02781">
    <property type="entry name" value="G6PD_C"/>
    <property type="match status" value="1"/>
</dbReference>
<feature type="domain" description="Glucose-6-phosphate dehydrogenase C-terminal" evidence="10">
    <location>
        <begin position="192"/>
        <end position="481"/>
    </location>
</feature>
<gene>
    <name evidence="11" type="primary">ZWF1A</name>
    <name evidence="11" type="ORF">PhCBS80983_g01598</name>
</gene>
<reference evidence="11 12" key="1">
    <citation type="journal article" date="2019" name="Sci. Rep.">
        <title>Comparative genomics of chytrid fungi reveal insights into the obligate biotrophic and pathogenic lifestyle of Synchytrium endobioticum.</title>
        <authorList>
            <person name="van de Vossenberg B.T.L.H."/>
            <person name="Warris S."/>
            <person name="Nguyen H.D.T."/>
            <person name="van Gent-Pelzer M.P.E."/>
            <person name="Joly D.L."/>
            <person name="van de Geest H.C."/>
            <person name="Bonants P.J.M."/>
            <person name="Smith D.S."/>
            <person name="Levesque C.A."/>
            <person name="van der Lee T.A.J."/>
        </authorList>
    </citation>
    <scope>NUCLEOTIDE SEQUENCE [LARGE SCALE GENOMIC DNA]</scope>
    <source>
        <strain evidence="11 12">CBS 809.83</strain>
    </source>
</reference>
<dbReference type="GO" id="GO:0006006">
    <property type="term" value="P:glucose metabolic process"/>
    <property type="evidence" value="ECO:0007669"/>
    <property type="project" value="UniProtKB-KW"/>
</dbReference>
<dbReference type="PANTHER" id="PTHR23429">
    <property type="entry name" value="GLUCOSE-6-PHOSPHATE 1-DEHYDROGENASE G6PD"/>
    <property type="match status" value="1"/>
</dbReference>
<dbReference type="Gene3D" id="3.40.50.720">
    <property type="entry name" value="NAD(P)-binding Rossmann-like Domain"/>
    <property type="match status" value="1"/>
</dbReference>
<evidence type="ECO:0000256" key="1">
    <source>
        <dbReference type="ARBA" id="ARBA00004937"/>
    </source>
</evidence>
<evidence type="ECO:0000256" key="2">
    <source>
        <dbReference type="ARBA" id="ARBA00013019"/>
    </source>
</evidence>
<comment type="function">
    <text evidence="8">Catalyzes the rate-limiting step of the oxidative pentose-phosphate pathway, which represents a route for the dissimilation of carbohydrates besides glycolysis.</text>
</comment>
<dbReference type="EMBL" id="QEAQ01000013">
    <property type="protein sequence ID" value="TPX60703.1"/>
    <property type="molecule type" value="Genomic_DNA"/>
</dbReference>
<keyword evidence="12" id="KW-1185">Reference proteome</keyword>
<dbReference type="STRING" id="109895.A0A507E9F3"/>
<feature type="domain" description="Glucose-6-phosphate dehydrogenase NAD-binding" evidence="9">
    <location>
        <begin position="12"/>
        <end position="187"/>
    </location>
</feature>
<evidence type="ECO:0000313" key="12">
    <source>
        <dbReference type="Proteomes" id="UP000318582"/>
    </source>
</evidence>
<proteinExistence type="inferred from homology"/>
<dbReference type="PIRSF" id="PIRSF000110">
    <property type="entry name" value="G6PD"/>
    <property type="match status" value="1"/>
</dbReference>
<dbReference type="GO" id="GO:0005829">
    <property type="term" value="C:cytosol"/>
    <property type="evidence" value="ECO:0007669"/>
    <property type="project" value="TreeGrafter"/>
</dbReference>
<evidence type="ECO:0000259" key="9">
    <source>
        <dbReference type="Pfam" id="PF00479"/>
    </source>
</evidence>
<evidence type="ECO:0000256" key="6">
    <source>
        <dbReference type="ARBA" id="ARBA00023002"/>
    </source>
</evidence>
<dbReference type="InterPro" id="IPR001282">
    <property type="entry name" value="G6P_DH"/>
</dbReference>
<dbReference type="Pfam" id="PF00479">
    <property type="entry name" value="G6PD_N"/>
    <property type="match status" value="1"/>
</dbReference>
<name>A0A507E9F3_9FUNG</name>
<evidence type="ECO:0000256" key="5">
    <source>
        <dbReference type="ARBA" id="ARBA00022857"/>
    </source>
</evidence>
<dbReference type="GO" id="GO:0050661">
    <property type="term" value="F:NADP binding"/>
    <property type="evidence" value="ECO:0007669"/>
    <property type="project" value="InterPro"/>
</dbReference>
<evidence type="ECO:0000313" key="11">
    <source>
        <dbReference type="EMBL" id="TPX60703.1"/>
    </source>
</evidence>
<dbReference type="GO" id="GO:0009051">
    <property type="term" value="P:pentose-phosphate shunt, oxidative branch"/>
    <property type="evidence" value="ECO:0007669"/>
    <property type="project" value="TreeGrafter"/>
</dbReference>
<dbReference type="PANTHER" id="PTHR23429:SF0">
    <property type="entry name" value="GLUCOSE-6-PHOSPHATE 1-DEHYDROGENASE"/>
    <property type="match status" value="1"/>
</dbReference>
<dbReference type="UniPathway" id="UPA00115">
    <property type="reaction ID" value="UER00408"/>
</dbReference>
<dbReference type="SUPFAM" id="SSF55347">
    <property type="entry name" value="Glyceraldehyde-3-phosphate dehydrogenase-like, C-terminal domain"/>
    <property type="match status" value="1"/>
</dbReference>
<evidence type="ECO:0000256" key="7">
    <source>
        <dbReference type="ARBA" id="ARBA00023277"/>
    </source>
</evidence>
<evidence type="ECO:0000256" key="8">
    <source>
        <dbReference type="RuleBase" id="RU362120"/>
    </source>
</evidence>
<sequence>MSQTSFDHVTIVVFGASGDLAKKMTYPAIFSLVKNGRIKKDQLHVVGTARSKYAADEFRDKISAGLKGNDELTVKGFLERCSYVSLKGYEDAASYKDLDSEISKLESGSGKHLRLFYIALPPSAFKDVSENVRKSAWPKDKTNRLIVEKPYGKDTKSAKELSKHLEEHYSEEELYRIDHYLGKDTVKCVLPLRFGANPTLAATWSREHIQYVTVDFKEKFGAEGRGGYFDEFGMIRDVMQNHIMQWIVMFGMEKPKSLSSKDIHEAKLKFHNDCLPVKPEDVLVGQYGASKSDPEKKAYLDDETVDDNSKAATYATAILYVDNERWRGVPFVIRAGKALDETRTEVIVHYKSPKDSLFATEEGSTLTIRDKPDKTHTLSLFTKKVGSGFKIVSAPLVADFGEKASPLLKEEYVPTAYETLIYEAVQGDHTWFIPRQEAEEGWRVWDDAIKGTEDRKPFIYEYGSAGPKEEAEFLKKYGVHFGTGANTTVDVAQSFSGKH</sequence>
<dbReference type="InterPro" id="IPR022674">
    <property type="entry name" value="G6P_DH_NAD-bd"/>
</dbReference>
<keyword evidence="7 8" id="KW-0119">Carbohydrate metabolism</keyword>
<comment type="similarity">
    <text evidence="8">Belongs to the glucose-6-phosphate dehydrogenase family.</text>
</comment>
<dbReference type="InterPro" id="IPR022675">
    <property type="entry name" value="G6P_DH_C"/>
</dbReference>
<keyword evidence="4 8" id="KW-0313">Glucose metabolism</keyword>
<evidence type="ECO:0000256" key="4">
    <source>
        <dbReference type="ARBA" id="ARBA00022526"/>
    </source>
</evidence>
<comment type="pathway">
    <text evidence="1 8">Carbohydrate degradation; pentose phosphate pathway; D-ribulose 5-phosphate from D-glucose 6-phosphate (oxidative stage): step 1/3.</text>
</comment>
<keyword evidence="6 8" id="KW-0560">Oxidoreductase</keyword>
<dbReference type="GO" id="GO:0004345">
    <property type="term" value="F:glucose-6-phosphate dehydrogenase activity"/>
    <property type="evidence" value="ECO:0007669"/>
    <property type="project" value="UniProtKB-EC"/>
</dbReference>
<accession>A0A507E9F3</accession>
<dbReference type="InterPro" id="IPR036291">
    <property type="entry name" value="NAD(P)-bd_dom_sf"/>
</dbReference>
<dbReference type="PRINTS" id="PR00079">
    <property type="entry name" value="G6PDHDRGNASE"/>
</dbReference>
<dbReference type="Gene3D" id="3.30.360.10">
    <property type="entry name" value="Dihydrodipicolinate Reductase, domain 2"/>
    <property type="match status" value="1"/>
</dbReference>
<dbReference type="EC" id="1.1.1.49" evidence="2 8"/>
<dbReference type="SUPFAM" id="SSF51735">
    <property type="entry name" value="NAD(P)-binding Rossmann-fold domains"/>
    <property type="match status" value="1"/>
</dbReference>
<dbReference type="HAMAP" id="MF_00966">
    <property type="entry name" value="G6PD"/>
    <property type="match status" value="1"/>
</dbReference>
<evidence type="ECO:0000259" key="10">
    <source>
        <dbReference type="Pfam" id="PF02781"/>
    </source>
</evidence>
<comment type="catalytic activity">
    <reaction evidence="8">
        <text>D-glucose 6-phosphate + NADP(+) = 6-phospho-D-glucono-1,5-lactone + NADPH + H(+)</text>
        <dbReference type="Rhea" id="RHEA:15841"/>
        <dbReference type="ChEBI" id="CHEBI:15378"/>
        <dbReference type="ChEBI" id="CHEBI:57783"/>
        <dbReference type="ChEBI" id="CHEBI:57955"/>
        <dbReference type="ChEBI" id="CHEBI:58349"/>
        <dbReference type="ChEBI" id="CHEBI:61548"/>
        <dbReference type="EC" id="1.1.1.49"/>
    </reaction>
</comment>
<comment type="caution">
    <text evidence="11">The sequence shown here is derived from an EMBL/GenBank/DDBJ whole genome shotgun (WGS) entry which is preliminary data.</text>
</comment>
<dbReference type="Proteomes" id="UP000318582">
    <property type="component" value="Unassembled WGS sequence"/>
</dbReference>
<dbReference type="NCBIfam" id="TIGR00871">
    <property type="entry name" value="zwf"/>
    <property type="match status" value="1"/>
</dbReference>
<organism evidence="11 12">
    <name type="scientific">Powellomyces hirtus</name>
    <dbReference type="NCBI Taxonomy" id="109895"/>
    <lineage>
        <taxon>Eukaryota</taxon>
        <taxon>Fungi</taxon>
        <taxon>Fungi incertae sedis</taxon>
        <taxon>Chytridiomycota</taxon>
        <taxon>Chytridiomycota incertae sedis</taxon>
        <taxon>Chytridiomycetes</taxon>
        <taxon>Spizellomycetales</taxon>
        <taxon>Powellomycetaceae</taxon>
        <taxon>Powellomyces</taxon>
    </lineage>
</organism>
<evidence type="ECO:0000256" key="3">
    <source>
        <dbReference type="ARBA" id="ARBA00020444"/>
    </source>
</evidence>
<keyword evidence="5 8" id="KW-0521">NADP</keyword>
<protein>
    <recommendedName>
        <fullName evidence="3 8">Glucose-6-phosphate 1-dehydrogenase</fullName>
        <ecNumber evidence="2 8">1.1.1.49</ecNumber>
    </recommendedName>
</protein>